<dbReference type="PROSITE" id="PS00088">
    <property type="entry name" value="SOD_MN"/>
    <property type="match status" value="1"/>
</dbReference>
<comment type="function">
    <text evidence="8">Destroys radicals which are normally produced within the cells and which are toxic to biological systems.</text>
</comment>
<keyword evidence="12" id="KW-1185">Reference proteome</keyword>
<dbReference type="Pfam" id="PF00081">
    <property type="entry name" value="Sod_Fe_N"/>
    <property type="match status" value="1"/>
</dbReference>
<dbReference type="GO" id="GO:0046872">
    <property type="term" value="F:metal ion binding"/>
    <property type="evidence" value="ECO:0007669"/>
    <property type="project" value="UniProtKB-KW"/>
</dbReference>
<feature type="binding site" evidence="7">
    <location>
        <position position="27"/>
    </location>
    <ligand>
        <name>Mn(2+)</name>
        <dbReference type="ChEBI" id="CHEBI:29035"/>
    </ligand>
</feature>
<evidence type="ECO:0000313" key="11">
    <source>
        <dbReference type="EMBL" id="QOR62870.1"/>
    </source>
</evidence>
<dbReference type="PIRSF" id="PIRSF000349">
    <property type="entry name" value="SODismutase"/>
    <property type="match status" value="1"/>
</dbReference>
<sequence>MTHLLMDLPFDMDALEPHISKETIQYHYGKHHAGYINNLNRLIKGTKYEDMKLEDIIQQAEGGIFNNAAQVYNHDFYFNGMTGRSTTPSKKLLDHFERNFGSLEEFKKRFLETAAGLFGSGWVWLSIDSSESLVIEPLSNADNPLLTKHTPLLTCDVWEHAYYIDCRNARADYLEKWWNLINWDFVSQNLEAFSETRHGFLDPCNDNSEVCDYIDTIDKMEHTNT</sequence>
<evidence type="ECO:0000256" key="3">
    <source>
        <dbReference type="ARBA" id="ARBA00012682"/>
    </source>
</evidence>
<feature type="binding site" evidence="7">
    <location>
        <position position="156"/>
    </location>
    <ligand>
        <name>Mn(2+)</name>
        <dbReference type="ChEBI" id="CHEBI:29035"/>
    </ligand>
</feature>
<feature type="binding site" evidence="7">
    <location>
        <position position="74"/>
    </location>
    <ligand>
        <name>Mn(2+)</name>
        <dbReference type="ChEBI" id="CHEBI:29035"/>
    </ligand>
</feature>
<dbReference type="Pfam" id="PF02777">
    <property type="entry name" value="Sod_Fe_C"/>
    <property type="match status" value="1"/>
</dbReference>
<dbReference type="InterPro" id="IPR019833">
    <property type="entry name" value="Mn/Fe_SOD_BS"/>
</dbReference>
<dbReference type="EMBL" id="CP063164">
    <property type="protein sequence ID" value="QOR62870.1"/>
    <property type="molecule type" value="Genomic_DNA"/>
</dbReference>
<evidence type="ECO:0000256" key="8">
    <source>
        <dbReference type="RuleBase" id="RU000414"/>
    </source>
</evidence>
<evidence type="ECO:0000256" key="5">
    <source>
        <dbReference type="ARBA" id="ARBA00023002"/>
    </source>
</evidence>
<reference evidence="11 12" key="1">
    <citation type="submission" date="2020-10" db="EMBL/GenBank/DDBJ databases">
        <title>The genome of sulfurovum sp.</title>
        <authorList>
            <person name="Xie S."/>
            <person name="Shao Z."/>
            <person name="Jiang L."/>
        </authorList>
    </citation>
    <scope>NUCLEOTIDE SEQUENCE [LARGE SCALE GENOMIC DNA]</scope>
    <source>
        <strain evidence="11 12">ST-419</strain>
    </source>
</reference>
<evidence type="ECO:0000256" key="4">
    <source>
        <dbReference type="ARBA" id="ARBA00022723"/>
    </source>
</evidence>
<feature type="domain" description="Manganese/iron superoxide dismutase N-terminal" evidence="9">
    <location>
        <begin position="3"/>
        <end position="81"/>
    </location>
</feature>
<comment type="similarity">
    <text evidence="1 8">Belongs to the iron/manganese superoxide dismutase family.</text>
</comment>
<keyword evidence="5 8" id="KW-0560">Oxidoreductase</keyword>
<dbReference type="InterPro" id="IPR001189">
    <property type="entry name" value="Mn/Fe_SOD"/>
</dbReference>
<organism evidence="11 12">
    <name type="scientific">Sulfurovum indicum</name>
    <dbReference type="NCBI Taxonomy" id="2779528"/>
    <lineage>
        <taxon>Bacteria</taxon>
        <taxon>Pseudomonadati</taxon>
        <taxon>Campylobacterota</taxon>
        <taxon>Epsilonproteobacteria</taxon>
        <taxon>Campylobacterales</taxon>
        <taxon>Sulfurovaceae</taxon>
        <taxon>Sulfurovum</taxon>
    </lineage>
</organism>
<evidence type="ECO:0000259" key="9">
    <source>
        <dbReference type="Pfam" id="PF00081"/>
    </source>
</evidence>
<proteinExistence type="inferred from homology"/>
<dbReference type="SUPFAM" id="SSF54719">
    <property type="entry name" value="Fe,Mn superoxide dismutase (SOD), C-terminal domain"/>
    <property type="match status" value="1"/>
</dbReference>
<dbReference type="SUPFAM" id="SSF46609">
    <property type="entry name" value="Fe,Mn superoxide dismutase (SOD), N-terminal domain"/>
    <property type="match status" value="1"/>
</dbReference>
<comment type="catalytic activity">
    <reaction evidence="8">
        <text>2 superoxide + 2 H(+) = H2O2 + O2</text>
        <dbReference type="Rhea" id="RHEA:20696"/>
        <dbReference type="ChEBI" id="CHEBI:15378"/>
        <dbReference type="ChEBI" id="CHEBI:15379"/>
        <dbReference type="ChEBI" id="CHEBI:16240"/>
        <dbReference type="ChEBI" id="CHEBI:18421"/>
        <dbReference type="EC" id="1.15.1.1"/>
    </reaction>
</comment>
<dbReference type="EC" id="1.15.1.1" evidence="3 8"/>
<dbReference type="PRINTS" id="PR01703">
    <property type="entry name" value="MNSODISMTASE"/>
</dbReference>
<dbReference type="PANTHER" id="PTHR42769:SF3">
    <property type="entry name" value="SUPEROXIDE DISMUTASE [FE] 2, CHLOROPLASTIC"/>
    <property type="match status" value="1"/>
</dbReference>
<dbReference type="InterPro" id="IPR036314">
    <property type="entry name" value="SOD_C_sf"/>
</dbReference>
<dbReference type="KEGG" id="sinu:IMZ28_05240"/>
<feature type="binding site" evidence="7">
    <location>
        <position position="160"/>
    </location>
    <ligand>
        <name>Mn(2+)</name>
        <dbReference type="ChEBI" id="CHEBI:29035"/>
    </ligand>
</feature>
<accession>A0A7M1S962</accession>
<dbReference type="InterPro" id="IPR019831">
    <property type="entry name" value="Mn/Fe_SOD_N"/>
</dbReference>
<name>A0A7M1S962_9BACT</name>
<evidence type="ECO:0000256" key="6">
    <source>
        <dbReference type="ARBA" id="ARBA00023004"/>
    </source>
</evidence>
<feature type="domain" description="Manganese/iron superoxide dismutase C-terminal" evidence="10">
    <location>
        <begin position="88"/>
        <end position="188"/>
    </location>
</feature>
<evidence type="ECO:0000256" key="2">
    <source>
        <dbReference type="ARBA" id="ARBA00011738"/>
    </source>
</evidence>
<dbReference type="AlphaFoldDB" id="A0A7M1S962"/>
<evidence type="ECO:0000256" key="1">
    <source>
        <dbReference type="ARBA" id="ARBA00008714"/>
    </source>
</evidence>
<dbReference type="PANTHER" id="PTHR42769">
    <property type="entry name" value="SUPEROXIDE DISMUTASE"/>
    <property type="match status" value="1"/>
</dbReference>
<dbReference type="InterPro" id="IPR036324">
    <property type="entry name" value="Mn/Fe_SOD_N_sf"/>
</dbReference>
<protein>
    <recommendedName>
        <fullName evidence="3 8">Superoxide dismutase</fullName>
        <ecNumber evidence="3 8">1.15.1.1</ecNumber>
    </recommendedName>
</protein>
<keyword evidence="6" id="KW-0408">Iron</keyword>
<evidence type="ECO:0000256" key="7">
    <source>
        <dbReference type="PIRSR" id="PIRSR000349-1"/>
    </source>
</evidence>
<gene>
    <name evidence="11" type="ORF">IMZ28_05240</name>
</gene>
<dbReference type="GO" id="GO:0004784">
    <property type="term" value="F:superoxide dismutase activity"/>
    <property type="evidence" value="ECO:0007669"/>
    <property type="project" value="UniProtKB-EC"/>
</dbReference>
<evidence type="ECO:0000313" key="12">
    <source>
        <dbReference type="Proteomes" id="UP000595074"/>
    </source>
</evidence>
<dbReference type="Gene3D" id="1.10.287.990">
    <property type="entry name" value="Fe,Mn superoxide dismutase (SOD) domain"/>
    <property type="match status" value="1"/>
</dbReference>
<comment type="subunit">
    <text evidence="2">Homodimer.</text>
</comment>
<dbReference type="FunFam" id="1.10.287.990:FF:000002">
    <property type="entry name" value="Superoxide dismutase"/>
    <property type="match status" value="1"/>
</dbReference>
<keyword evidence="4 7" id="KW-0479">Metal-binding</keyword>
<dbReference type="Proteomes" id="UP000595074">
    <property type="component" value="Chromosome"/>
</dbReference>
<dbReference type="Gene3D" id="3.55.40.20">
    <property type="entry name" value="Iron/manganese superoxide dismutase, C-terminal domain"/>
    <property type="match status" value="1"/>
</dbReference>
<evidence type="ECO:0000259" key="10">
    <source>
        <dbReference type="Pfam" id="PF02777"/>
    </source>
</evidence>
<dbReference type="InterPro" id="IPR019832">
    <property type="entry name" value="Mn/Fe_SOD_C"/>
</dbReference>